<reference evidence="3" key="1">
    <citation type="submission" date="2016-11" db="UniProtKB">
        <authorList>
            <consortium name="WormBaseParasite"/>
        </authorList>
    </citation>
    <scope>IDENTIFICATION</scope>
</reference>
<dbReference type="PROSITE" id="PS50181">
    <property type="entry name" value="FBOX"/>
    <property type="match status" value="1"/>
</dbReference>
<organism evidence="2 3">
    <name type="scientific">Caenorhabditis tropicalis</name>
    <dbReference type="NCBI Taxonomy" id="1561998"/>
    <lineage>
        <taxon>Eukaryota</taxon>
        <taxon>Metazoa</taxon>
        <taxon>Ecdysozoa</taxon>
        <taxon>Nematoda</taxon>
        <taxon>Chromadorea</taxon>
        <taxon>Rhabditida</taxon>
        <taxon>Rhabditina</taxon>
        <taxon>Rhabditomorpha</taxon>
        <taxon>Rhabditoidea</taxon>
        <taxon>Rhabditidae</taxon>
        <taxon>Peloderinae</taxon>
        <taxon>Caenorhabditis</taxon>
    </lineage>
</organism>
<name>A0A1I7UMZ9_9PELO</name>
<dbReference type="Pfam" id="PF07735">
    <property type="entry name" value="FBA_2"/>
    <property type="match status" value="2"/>
</dbReference>
<sequence>MPFHLFRLPESIQIDIINTMNPCEQFFTSLCSRKTYSIIKTNRRAIEGLVIYTEGDFDLNLEDFESTYLKFHQSFENPNQELENLIIDGNSIRYELKEDKVINTFWAEPIFGTMKLIEYVCDLFNVVVGNMDIHWNSGDGLMKWVQSRQKRLQSVHFESYNCQEHQFTPETLTSLIMDCQAEWIILNAQTTQPLQPFHKKCDFFNIEIGTWFSLEHLIPLDCIDISVTGRQFTSTEMHRFFKHWMNGGSPRLLLLEIKLDNYNEQELMDGIDVKWNMRKHCRYATDGAIHILDGFFEIQKTTNGMSAGFRFKDGLLYFAVWKSSFYLFRLPHLAFMSIINEMGATEQFLTSLCSHTAFSIIKTYRRRSKDITLSAGDKRLVLTQGNERLVSYQFEEDSRTRDIVTVNGHPTSFSYSKKKATINTLWADPIVGSMELVEHLSNLFDIQVDKVVIEKYSGTRFMNWVQRRQRSLRMVEETSFNEIRYQFESETLKNIIMECEADHIQLNALHSSPFEIQNLNKKFNVFECLNGTWITVDNLMTLDCIRITVEEKWFMCAELNIFIKHWLQGGSPRLKMLLVGVAENNEDVLLEGLYARWNTERMVVVNIRGAEYQINTFWEVDRNDGMTAGFVVDIATGLFWFGVWPSDTGNFIDLCSY</sequence>
<dbReference type="InterPro" id="IPR001810">
    <property type="entry name" value="F-box_dom"/>
</dbReference>
<keyword evidence="2" id="KW-1185">Reference proteome</keyword>
<dbReference type="PANTHER" id="PTHR21503">
    <property type="entry name" value="F-BOX-CONTAINING HYPOTHETICAL PROTEIN C.ELEGANS"/>
    <property type="match status" value="1"/>
</dbReference>
<dbReference type="Proteomes" id="UP000095282">
    <property type="component" value="Unplaced"/>
</dbReference>
<accession>A0A1I7UMZ9</accession>
<dbReference type="PANTHER" id="PTHR21503:SF8">
    <property type="entry name" value="F-BOX ASSOCIATED DOMAIN-CONTAINING PROTEIN-RELATED"/>
    <property type="match status" value="1"/>
</dbReference>
<feature type="domain" description="F-box" evidence="1">
    <location>
        <begin position="2"/>
        <end position="49"/>
    </location>
</feature>
<dbReference type="Pfam" id="PF00646">
    <property type="entry name" value="F-box"/>
    <property type="match status" value="1"/>
</dbReference>
<evidence type="ECO:0000313" key="2">
    <source>
        <dbReference type="Proteomes" id="UP000095282"/>
    </source>
</evidence>
<dbReference type="InterPro" id="IPR012885">
    <property type="entry name" value="F-box_Sdz-33"/>
</dbReference>
<dbReference type="AlphaFoldDB" id="A0A1I7UMZ9"/>
<dbReference type="WBParaSite" id="Csp11.Scaffold630.g17599.t1">
    <property type="protein sequence ID" value="Csp11.Scaffold630.g17599.t1"/>
    <property type="gene ID" value="Csp11.Scaffold630.g17599"/>
</dbReference>
<protein>
    <submittedName>
        <fullName evidence="3">F-box domain-containing protein</fullName>
    </submittedName>
</protein>
<evidence type="ECO:0000313" key="3">
    <source>
        <dbReference type="WBParaSite" id="Csp11.Scaffold630.g17599.t1"/>
    </source>
</evidence>
<evidence type="ECO:0000259" key="1">
    <source>
        <dbReference type="PROSITE" id="PS50181"/>
    </source>
</evidence>
<proteinExistence type="predicted"/>
<dbReference type="eggNOG" id="ENOG502TJY0">
    <property type="taxonomic scope" value="Eukaryota"/>
</dbReference>